<dbReference type="HOGENOM" id="CLU_282434_0_0_1"/>
<dbReference type="Proteomes" id="UP000022910">
    <property type="component" value="Unassembled WGS sequence"/>
</dbReference>
<dbReference type="OrthoDB" id="10055769at2759"/>
<evidence type="ECO:0000313" key="4">
    <source>
        <dbReference type="Proteomes" id="UP000022910"/>
    </source>
</evidence>
<name>A0A015L443_RHIIW</name>
<feature type="domain" description="RDRP core" evidence="2">
    <location>
        <begin position="267"/>
        <end position="873"/>
    </location>
</feature>
<comment type="similarity">
    <text evidence="1">Belongs to the RdRP family.</text>
</comment>
<dbReference type="EC" id="2.7.7.48" evidence="1"/>
<dbReference type="PANTHER" id="PTHR23079">
    <property type="entry name" value="RNA-DEPENDENT RNA POLYMERASE"/>
    <property type="match status" value="1"/>
</dbReference>
<accession>A0A015L443</accession>
<dbReference type="GO" id="GO:0031380">
    <property type="term" value="C:nuclear RNA-directed RNA polymerase complex"/>
    <property type="evidence" value="ECO:0007669"/>
    <property type="project" value="TreeGrafter"/>
</dbReference>
<dbReference type="PANTHER" id="PTHR23079:SF14">
    <property type="entry name" value="RNA-DEPENDENT RNA POLYMERASE"/>
    <property type="match status" value="1"/>
</dbReference>
<dbReference type="InterPro" id="IPR007855">
    <property type="entry name" value="RDRP"/>
</dbReference>
<organism evidence="3 4">
    <name type="scientific">Rhizophagus irregularis (strain DAOM 197198w)</name>
    <name type="common">Glomus intraradices</name>
    <dbReference type="NCBI Taxonomy" id="1432141"/>
    <lineage>
        <taxon>Eukaryota</taxon>
        <taxon>Fungi</taxon>
        <taxon>Fungi incertae sedis</taxon>
        <taxon>Mucoromycota</taxon>
        <taxon>Glomeromycotina</taxon>
        <taxon>Glomeromycetes</taxon>
        <taxon>Glomerales</taxon>
        <taxon>Glomeraceae</taxon>
        <taxon>Rhizophagus</taxon>
    </lineage>
</organism>
<keyword evidence="1" id="KW-0696">RNA-directed RNA polymerase</keyword>
<sequence>MSIGYTSISSLDEYELEDSHKIVLKYTRRLEKATKNIHGRINSNEPFVTSEQRTYMNEIARVDPNLLDDIVNQLIKNNRLDEITSKNIIQLREIFMEELVKAYANLSFSDEDEEWECSLSQISKNLPSSPLASISKSPIENPWITKNHLSTKMPGEYENYVEGKTFLDKFEIIRILKPFGPIEPTNNLWNNIRINCGVKTHEVLREACRDYFSTLSNVNAFVEMTRLINRNLVNVWSLSSKEFPKIGSGVHVLYSGNVMLKENKLILTLNPPKLGTSKRYYRMLSSERFLHLKVKDINHLDDNQKLRLKKFLLFPLSLAGRIYEFLYAKSDKLYFFATSGLDIPDHISIWQAINYNLPIEINKNMTATKFFSRISLGFSNSTPSIIFEQKEIRYVKDITINGCCYTDGCAAISPAAMKEVGEILGCHETPSAIQGRIGGAKGVWYIDPHKDLSGNKWIEIRESQIKYKHNFDSNFVHLRTLEVLHVACSPTSPGALNSQFIMVLANGGVSVSVFFTKMKNYIEKTKSEVVGCDDPRALIAWMTKNTNVMRKRLERLHDHFKDESDDENNEIDSSMDLGSEIYAMSGFPNSPSEKCIQMLQAGFTPSTCPYLAKNLKIVLSSTLKSLFTKYRINIPSSRFLICIADPTKTLNPGEVFIQLNSGAGRDESTGLPFGIIEGEVILARNPCNLPSDIVKVKAVKNANLCDYHNVVVFPVNVDLKDNVPLATHLSGGDYDGDKIFCCWDSEIVKGYKNSPLLPLDSRVKNAFEENKESIDYLLSSSDSSQIGSKLQEIILDNYFKDLETPRGLYDYWHKLQSSEFEIPNKESVYLAQMCAQLIDATKQGLTIRPSVQQRDSEIFGKLSVPYWMGKDHNSFKDRCNIKKQEGTNRGNFGVKSMMDILCFSIEKEMNQVNSKDFSVTEMKRGPDPHIYKFWYNELTRAQQMEESLYVEDLNLISTHALQIAQNYNKKYAQTFCDRDRKETEQRPSQYKLNEELKGIDYECLTKFLNTPPIEKYKSSILRSLKDRKSTIREDPLSIFELQLKAASLYLSSFSKKPDGQVCWVIAFRILCNIKSQMLESERNFSVGGPRSIIDDVWQALMIDKTFLKYR</sequence>
<evidence type="ECO:0000256" key="1">
    <source>
        <dbReference type="RuleBase" id="RU363098"/>
    </source>
</evidence>
<reference evidence="3 4" key="1">
    <citation type="submission" date="2014-02" db="EMBL/GenBank/DDBJ databases">
        <title>Single nucleus genome sequencing reveals high similarity among nuclei of an endomycorrhizal fungus.</title>
        <authorList>
            <person name="Lin K."/>
            <person name="Geurts R."/>
            <person name="Zhang Z."/>
            <person name="Limpens E."/>
            <person name="Saunders D.G."/>
            <person name="Mu D."/>
            <person name="Pang E."/>
            <person name="Cao H."/>
            <person name="Cha H."/>
            <person name="Lin T."/>
            <person name="Zhou Q."/>
            <person name="Shang Y."/>
            <person name="Li Y."/>
            <person name="Ivanov S."/>
            <person name="Sharma T."/>
            <person name="Velzen R.V."/>
            <person name="Ruijter N.D."/>
            <person name="Aanen D.K."/>
            <person name="Win J."/>
            <person name="Kamoun S."/>
            <person name="Bisseling T."/>
            <person name="Huang S."/>
        </authorList>
    </citation>
    <scope>NUCLEOTIDE SEQUENCE [LARGE SCALE GENOMIC DNA]</scope>
    <source>
        <strain evidence="4">DAOM197198w</strain>
    </source>
</reference>
<keyword evidence="4" id="KW-1185">Reference proteome</keyword>
<proteinExistence type="inferred from homology"/>
<protein>
    <recommendedName>
        <fullName evidence="1">RNA-dependent RNA polymerase</fullName>
        <ecNumber evidence="1">2.7.7.48</ecNumber>
    </recommendedName>
</protein>
<dbReference type="GO" id="GO:0003968">
    <property type="term" value="F:RNA-directed RNA polymerase activity"/>
    <property type="evidence" value="ECO:0007669"/>
    <property type="project" value="UniProtKB-KW"/>
</dbReference>
<evidence type="ECO:0000259" key="2">
    <source>
        <dbReference type="Pfam" id="PF05183"/>
    </source>
</evidence>
<dbReference type="Pfam" id="PF05183">
    <property type="entry name" value="RdRP"/>
    <property type="match status" value="1"/>
</dbReference>
<dbReference type="GO" id="GO:0003723">
    <property type="term" value="F:RNA binding"/>
    <property type="evidence" value="ECO:0007669"/>
    <property type="project" value="UniProtKB-KW"/>
</dbReference>
<keyword evidence="1" id="KW-0808">Transferase</keyword>
<comment type="catalytic activity">
    <reaction evidence="1">
        <text>RNA(n) + a ribonucleoside 5'-triphosphate = RNA(n+1) + diphosphate</text>
        <dbReference type="Rhea" id="RHEA:21248"/>
        <dbReference type="Rhea" id="RHEA-COMP:14527"/>
        <dbReference type="Rhea" id="RHEA-COMP:17342"/>
        <dbReference type="ChEBI" id="CHEBI:33019"/>
        <dbReference type="ChEBI" id="CHEBI:61557"/>
        <dbReference type="ChEBI" id="CHEBI:140395"/>
        <dbReference type="EC" id="2.7.7.48"/>
    </reaction>
</comment>
<evidence type="ECO:0000313" key="3">
    <source>
        <dbReference type="EMBL" id="EXX74509.1"/>
    </source>
</evidence>
<dbReference type="GO" id="GO:0030422">
    <property type="term" value="P:siRNA processing"/>
    <property type="evidence" value="ECO:0007669"/>
    <property type="project" value="TreeGrafter"/>
</dbReference>
<gene>
    <name evidence="3" type="ORF">RirG_050460</name>
</gene>
<comment type="caution">
    <text evidence="3">The sequence shown here is derived from an EMBL/GenBank/DDBJ whole genome shotgun (WGS) entry which is preliminary data.</text>
</comment>
<dbReference type="SMR" id="A0A015L443"/>
<keyword evidence="1" id="KW-0694">RNA-binding</keyword>
<keyword evidence="1" id="KW-0548">Nucleotidyltransferase</keyword>
<dbReference type="EMBL" id="JEMT01012850">
    <property type="protein sequence ID" value="EXX74509.1"/>
    <property type="molecule type" value="Genomic_DNA"/>
</dbReference>
<dbReference type="InterPro" id="IPR057596">
    <property type="entry name" value="RDRP_core"/>
</dbReference>
<dbReference type="AlphaFoldDB" id="A0A015L443"/>